<feature type="transmembrane region" description="Helical" evidence="8">
    <location>
        <begin position="315"/>
        <end position="334"/>
    </location>
</feature>
<feature type="transmembrane region" description="Helical" evidence="8">
    <location>
        <begin position="378"/>
        <end position="396"/>
    </location>
</feature>
<evidence type="ECO:0000256" key="2">
    <source>
        <dbReference type="ARBA" id="ARBA00008537"/>
    </source>
</evidence>
<evidence type="ECO:0000313" key="10">
    <source>
        <dbReference type="EMBL" id="MDQ1208324.1"/>
    </source>
</evidence>
<keyword evidence="4" id="KW-1003">Cell membrane</keyword>
<evidence type="ECO:0000256" key="6">
    <source>
        <dbReference type="ARBA" id="ARBA00022989"/>
    </source>
</evidence>
<comment type="caution">
    <text evidence="10">The sequence shown here is derived from an EMBL/GenBank/DDBJ whole genome shotgun (WGS) entry which is preliminary data.</text>
</comment>
<dbReference type="Pfam" id="PF07690">
    <property type="entry name" value="MFS_1"/>
    <property type="match status" value="1"/>
</dbReference>
<feature type="transmembrane region" description="Helical" evidence="8">
    <location>
        <begin position="346"/>
        <end position="366"/>
    </location>
</feature>
<keyword evidence="7 8" id="KW-0472">Membrane</keyword>
<dbReference type="Gene3D" id="1.20.1720.10">
    <property type="entry name" value="Multidrug resistance protein D"/>
    <property type="match status" value="1"/>
</dbReference>
<dbReference type="EMBL" id="JAUTBK010000002">
    <property type="protein sequence ID" value="MDQ1208324.1"/>
    <property type="molecule type" value="Genomic_DNA"/>
</dbReference>
<keyword evidence="11" id="KW-1185">Reference proteome</keyword>
<dbReference type="InterPro" id="IPR020846">
    <property type="entry name" value="MFS_dom"/>
</dbReference>
<evidence type="ECO:0000256" key="5">
    <source>
        <dbReference type="ARBA" id="ARBA00022692"/>
    </source>
</evidence>
<comment type="subcellular location">
    <subcellularLocation>
        <location evidence="1">Cell membrane</location>
        <topology evidence="1">Multi-pass membrane protein</topology>
    </subcellularLocation>
</comment>
<dbReference type="PROSITE" id="PS50850">
    <property type="entry name" value="MFS"/>
    <property type="match status" value="1"/>
</dbReference>
<feature type="transmembrane region" description="Helical" evidence="8">
    <location>
        <begin position="408"/>
        <end position="430"/>
    </location>
</feature>
<evidence type="ECO:0000256" key="4">
    <source>
        <dbReference type="ARBA" id="ARBA00022475"/>
    </source>
</evidence>
<comment type="similarity">
    <text evidence="2">Belongs to the major facilitator superfamily. EmrB family.</text>
</comment>
<dbReference type="Proteomes" id="UP001233360">
    <property type="component" value="Unassembled WGS sequence"/>
</dbReference>
<gene>
    <name evidence="10" type="ORF">QE380_001247</name>
</gene>
<feature type="transmembrane region" description="Helical" evidence="8">
    <location>
        <begin position="153"/>
        <end position="171"/>
    </location>
</feature>
<feature type="transmembrane region" description="Helical" evidence="8">
    <location>
        <begin position="242"/>
        <end position="261"/>
    </location>
</feature>
<feature type="transmembrane region" description="Helical" evidence="8">
    <location>
        <begin position="282"/>
        <end position="303"/>
    </location>
</feature>
<feature type="transmembrane region" description="Helical" evidence="8">
    <location>
        <begin position="21"/>
        <end position="43"/>
    </location>
</feature>
<evidence type="ECO:0000256" key="8">
    <source>
        <dbReference type="SAM" id="Phobius"/>
    </source>
</evidence>
<dbReference type="GeneID" id="45233384"/>
<feature type="transmembrane region" description="Helical" evidence="8">
    <location>
        <begin position="91"/>
        <end position="112"/>
    </location>
</feature>
<evidence type="ECO:0000313" key="11">
    <source>
        <dbReference type="Proteomes" id="UP001233360"/>
    </source>
</evidence>
<reference evidence="10 11" key="1">
    <citation type="submission" date="2023-07" db="EMBL/GenBank/DDBJ databases">
        <title>Functional and genomic diversity of the sorghum phyllosphere microbiome.</title>
        <authorList>
            <person name="Shade A."/>
        </authorList>
    </citation>
    <scope>NUCLEOTIDE SEQUENCE [LARGE SCALE GENOMIC DNA]</scope>
    <source>
        <strain evidence="10 11">SORGH_AS_0887</strain>
    </source>
</reference>
<dbReference type="RefSeq" id="WP_004922005.1">
    <property type="nucleotide sequence ID" value="NZ_BCMA01000014.1"/>
</dbReference>
<dbReference type="PANTHER" id="PTHR42718:SF9">
    <property type="entry name" value="MAJOR FACILITATOR SUPERFAMILY MULTIDRUG TRANSPORTER MFSC"/>
    <property type="match status" value="1"/>
</dbReference>
<keyword evidence="5 8" id="KW-0812">Transmembrane</keyword>
<name>A0ABU0UUW1_ACIBI</name>
<sequence length="515" mass="55840">MTAQSQASSTKTPFAELSGGRLLLAAFVIALSNFMVVLDTTIANVSVPHITGNLAVSASQGTWVVTSYAVAEAICVPLTGWLASRFGTVRVFVMGLIGFTVFSFLCGLSTSLEMLVLCRIGQGLSGGPLMPLSQTLLMRIFPQEKHSQAMGLWAMTTVLGPILGPILGGLISDNLSWHWIFFINIPVGIICVLGTIRLLSVAETETIRVRIDAIGLFLLVLWIGALQLMLDLGHERDWFNSSIIVLFAVIAVLGFIVFLIWEMTDRLPVVNLWVFRHRGFTVSVLALSFGFGAFFGSIVLIPQWLQMNLNYTATWAGYLTATMGFGSLMMSPVVAKLAAKYDPRALASFGLLLLGGVTLMRAFWTSDADFMTLAWPQILQGFAVPFFFIPLSNLALSSVQPQELASAAGLMNFLRTMAGAIGASIAVTIWDDHAKVARSEMVSNLHSDDVYNTLIQSGFSSDTALGTISNLVDKESITMSSDHVFLIFSLVFVFAGLIIWLSPKPKQQLKGPAPH</sequence>
<dbReference type="CDD" id="cd17503">
    <property type="entry name" value="MFS_LmrB_MDR_like"/>
    <property type="match status" value="1"/>
</dbReference>
<accession>A0ABU0UUW1</accession>
<dbReference type="PANTHER" id="PTHR42718">
    <property type="entry name" value="MAJOR FACILITATOR SUPERFAMILY MULTIDRUG TRANSPORTER MFSC"/>
    <property type="match status" value="1"/>
</dbReference>
<feature type="transmembrane region" description="Helical" evidence="8">
    <location>
        <begin position="177"/>
        <end position="199"/>
    </location>
</feature>
<proteinExistence type="inferred from homology"/>
<feature type="transmembrane region" description="Helical" evidence="8">
    <location>
        <begin position="211"/>
        <end position="230"/>
    </location>
</feature>
<organism evidence="10 11">
    <name type="scientific">Acinetobacter baylyi</name>
    <dbReference type="NCBI Taxonomy" id="202950"/>
    <lineage>
        <taxon>Bacteria</taxon>
        <taxon>Pseudomonadati</taxon>
        <taxon>Pseudomonadota</taxon>
        <taxon>Gammaproteobacteria</taxon>
        <taxon>Moraxellales</taxon>
        <taxon>Moraxellaceae</taxon>
        <taxon>Acinetobacter</taxon>
    </lineage>
</organism>
<evidence type="ECO:0000256" key="1">
    <source>
        <dbReference type="ARBA" id="ARBA00004651"/>
    </source>
</evidence>
<dbReference type="InterPro" id="IPR011701">
    <property type="entry name" value="MFS"/>
</dbReference>
<dbReference type="PRINTS" id="PR01036">
    <property type="entry name" value="TCRTETB"/>
</dbReference>
<feature type="transmembrane region" description="Helical" evidence="8">
    <location>
        <begin position="483"/>
        <end position="501"/>
    </location>
</feature>
<evidence type="ECO:0000256" key="7">
    <source>
        <dbReference type="ARBA" id="ARBA00023136"/>
    </source>
</evidence>
<dbReference type="Gene3D" id="1.20.1250.20">
    <property type="entry name" value="MFS general substrate transporter like domains"/>
    <property type="match status" value="1"/>
</dbReference>
<dbReference type="SUPFAM" id="SSF103473">
    <property type="entry name" value="MFS general substrate transporter"/>
    <property type="match status" value="1"/>
</dbReference>
<keyword evidence="3" id="KW-0813">Transport</keyword>
<dbReference type="InterPro" id="IPR004638">
    <property type="entry name" value="EmrB-like"/>
</dbReference>
<evidence type="ECO:0000256" key="3">
    <source>
        <dbReference type="ARBA" id="ARBA00022448"/>
    </source>
</evidence>
<keyword evidence="6 8" id="KW-1133">Transmembrane helix</keyword>
<evidence type="ECO:0000259" key="9">
    <source>
        <dbReference type="PROSITE" id="PS50850"/>
    </source>
</evidence>
<dbReference type="InterPro" id="IPR036259">
    <property type="entry name" value="MFS_trans_sf"/>
</dbReference>
<feature type="domain" description="Major facilitator superfamily (MFS) profile" evidence="9">
    <location>
        <begin position="25"/>
        <end position="507"/>
    </location>
</feature>
<protein>
    <submittedName>
        <fullName evidence="10">DHA2 family multidrug resistance protein</fullName>
    </submittedName>
</protein>
<dbReference type="NCBIfam" id="TIGR00711">
    <property type="entry name" value="efflux_EmrB"/>
    <property type="match status" value="1"/>
</dbReference>